<keyword evidence="5 7" id="KW-0503">Monooxygenase</keyword>
<dbReference type="GeneID" id="69519322"/>
<dbReference type="Proteomes" id="UP000002524">
    <property type="component" value="Plasmid MP1"/>
</dbReference>
<evidence type="ECO:0000259" key="6">
    <source>
        <dbReference type="Pfam" id="PF01494"/>
    </source>
</evidence>
<protein>
    <submittedName>
        <fullName evidence="7">Salicylate monooxygenase-related protein</fullName>
    </submittedName>
</protein>
<evidence type="ECO:0000256" key="2">
    <source>
        <dbReference type="ARBA" id="ARBA00022630"/>
    </source>
</evidence>
<dbReference type="EMBL" id="AE001826">
    <property type="protein sequence ID" value="AAF12594.1"/>
    <property type="molecule type" value="Genomic_DNA"/>
</dbReference>
<sequence>MQAAKEVCLWPLHEREPDTTWSRGPLVLLGDAGHPMRPHMAQGAAMAIEDAAVLVRCLRAYGAAAGAAYDHYQQTRAERVAQVQKVSSENSWMRTPTDPEWVFSYDALLAPLR</sequence>
<dbReference type="EnsemblBacteria" id="AAF12594">
    <property type="protein sequence ID" value="AAF12594"/>
    <property type="gene ID" value="DR_B0072"/>
</dbReference>
<dbReference type="PANTHER" id="PTHR13789">
    <property type="entry name" value="MONOOXYGENASE"/>
    <property type="match status" value="1"/>
</dbReference>
<gene>
    <name evidence="7" type="ordered locus">DR_B0072</name>
</gene>
<dbReference type="Gene3D" id="3.50.50.60">
    <property type="entry name" value="FAD/NAD(P)-binding domain"/>
    <property type="match status" value="1"/>
</dbReference>
<evidence type="ECO:0000256" key="5">
    <source>
        <dbReference type="ARBA" id="ARBA00023033"/>
    </source>
</evidence>
<keyword evidence="4" id="KW-0560">Oxidoreductase</keyword>
<dbReference type="PIR" id="A75626">
    <property type="entry name" value="A75626"/>
</dbReference>
<proteinExistence type="predicted"/>
<accession>Q9RZP8</accession>
<dbReference type="InParanoid" id="Q9RZP8"/>
<keyword evidence="3" id="KW-0274">FAD</keyword>
<dbReference type="InterPro" id="IPR036188">
    <property type="entry name" value="FAD/NAD-bd_sf"/>
</dbReference>
<dbReference type="InterPro" id="IPR050493">
    <property type="entry name" value="FAD-dep_Monooxygenase_BioMet"/>
</dbReference>
<reference evidence="7 8" key="1">
    <citation type="journal article" date="1999" name="Science">
        <title>Genome sequence of the radioresistant bacterium Deinococcus radiodurans R1.</title>
        <authorList>
            <person name="White O."/>
            <person name="Eisen J.A."/>
            <person name="Heidelberg J.F."/>
            <person name="Hickey E.K."/>
            <person name="Peterson J.D."/>
            <person name="Dodson R.J."/>
            <person name="Haft D.H."/>
            <person name="Gwinn M.L."/>
            <person name="Nelson W.C."/>
            <person name="Richardson D.L."/>
            <person name="Moffat K.S."/>
            <person name="Qin H."/>
            <person name="Jiang L."/>
            <person name="Pamphile W."/>
            <person name="Crosby M."/>
            <person name="Shen M."/>
            <person name="Vamathevan J.J."/>
            <person name="Lam P."/>
            <person name="McDonald L."/>
            <person name="Utterback T."/>
            <person name="Zalewski C."/>
            <person name="Makarova K.S."/>
            <person name="Aravind L."/>
            <person name="Daly M.J."/>
            <person name="Minton K.W."/>
            <person name="Fleischmann R.D."/>
            <person name="Ketchum K.A."/>
            <person name="Nelson K.E."/>
            <person name="Salzberg S."/>
            <person name="Smith H.O."/>
            <person name="Venter J.C."/>
            <person name="Fraser C.M."/>
        </authorList>
    </citation>
    <scope>NUCLEOTIDE SEQUENCE [LARGE SCALE GENOMIC DNA]</scope>
    <source>
        <strain evidence="8">ATCC 13939 / DSM 20539 / JCM 16871 / LMG 4051 / NBRC 15346 / NCIMB 9279 / R1 / VKM B-1422</strain>
    </source>
</reference>
<dbReference type="GO" id="GO:0071949">
    <property type="term" value="F:FAD binding"/>
    <property type="evidence" value="ECO:0007669"/>
    <property type="project" value="InterPro"/>
</dbReference>
<evidence type="ECO:0000313" key="7">
    <source>
        <dbReference type="EMBL" id="AAF12594.1"/>
    </source>
</evidence>
<dbReference type="PANTHER" id="PTHR13789:SF318">
    <property type="entry name" value="GERANYLGERANYL DIPHOSPHATE REDUCTASE"/>
    <property type="match status" value="1"/>
</dbReference>
<dbReference type="AlphaFoldDB" id="Q9RZP8"/>
<dbReference type="InterPro" id="IPR002938">
    <property type="entry name" value="FAD-bd"/>
</dbReference>
<dbReference type="PATRIC" id="fig|243230.17.peg.70"/>
<dbReference type="Pfam" id="PF01494">
    <property type="entry name" value="FAD_binding_3"/>
    <property type="match status" value="1"/>
</dbReference>
<feature type="domain" description="FAD-binding" evidence="6">
    <location>
        <begin position="19"/>
        <end position="84"/>
    </location>
</feature>
<name>Q9RZP8_DEIRA</name>
<dbReference type="SUPFAM" id="SSF51905">
    <property type="entry name" value="FAD/NAD(P)-binding domain"/>
    <property type="match status" value="1"/>
</dbReference>
<evidence type="ECO:0000313" key="8">
    <source>
        <dbReference type="Proteomes" id="UP000002524"/>
    </source>
</evidence>
<evidence type="ECO:0000256" key="1">
    <source>
        <dbReference type="ARBA" id="ARBA00001974"/>
    </source>
</evidence>
<keyword evidence="7" id="KW-0614">Plasmid</keyword>
<geneLocation type="plasmid" evidence="8">
    <name>megaplasmid MP1</name>
</geneLocation>
<comment type="cofactor">
    <cofactor evidence="1">
        <name>FAD</name>
        <dbReference type="ChEBI" id="CHEBI:57692"/>
    </cofactor>
</comment>
<dbReference type="KEGG" id="dra:DR_B0072"/>
<dbReference type="OrthoDB" id="9766816at2"/>
<dbReference type="HOGENOM" id="CLU_2129366_0_0_0"/>
<evidence type="ECO:0000256" key="4">
    <source>
        <dbReference type="ARBA" id="ARBA00023002"/>
    </source>
</evidence>
<organism evidence="7 8">
    <name type="scientific">Deinococcus radiodurans (strain ATCC 13939 / DSM 20539 / JCM 16871 / CCUG 27074 / LMG 4051 / NBRC 15346 / NCIMB 9279 / VKM B-1422 / R1)</name>
    <dbReference type="NCBI Taxonomy" id="243230"/>
    <lineage>
        <taxon>Bacteria</taxon>
        <taxon>Thermotogati</taxon>
        <taxon>Deinococcota</taxon>
        <taxon>Deinococci</taxon>
        <taxon>Deinococcales</taxon>
        <taxon>Deinococcaceae</taxon>
        <taxon>Deinococcus</taxon>
    </lineage>
</organism>
<dbReference type="GO" id="GO:0004497">
    <property type="term" value="F:monooxygenase activity"/>
    <property type="evidence" value="ECO:0007669"/>
    <property type="project" value="UniProtKB-KW"/>
</dbReference>
<dbReference type="RefSeq" id="WP_010884011.1">
    <property type="nucleotide sequence ID" value="NC_000958.1"/>
</dbReference>
<keyword evidence="2" id="KW-0285">Flavoprotein</keyword>
<evidence type="ECO:0000256" key="3">
    <source>
        <dbReference type="ARBA" id="ARBA00022827"/>
    </source>
</evidence>
<keyword evidence="8" id="KW-1185">Reference proteome</keyword>